<sequence length="73" mass="8251">MGVLGQPAGDVVGHLAQATVRLAMAPKSNSVIVRIDEAMSEQHLRHRPGHRRSDHRGDRRRYGEGWWEAARTR</sequence>
<dbReference type="EMBL" id="CP121682">
    <property type="protein sequence ID" value="WGD40292.1"/>
    <property type="molecule type" value="Genomic_DNA"/>
</dbReference>
<evidence type="ECO:0000313" key="3">
    <source>
        <dbReference type="Proteomes" id="UP001216440"/>
    </source>
</evidence>
<evidence type="ECO:0000313" key="2">
    <source>
        <dbReference type="EMBL" id="WGD40292.1"/>
    </source>
</evidence>
<proteinExistence type="predicted"/>
<dbReference type="InterPro" id="IPR008921">
    <property type="entry name" value="DNA_pol3_clamp-load_cplx_C"/>
</dbReference>
<dbReference type="RefSeq" id="WP_279333358.1">
    <property type="nucleotide sequence ID" value="NZ_CP121682.1"/>
</dbReference>
<dbReference type="Proteomes" id="UP001216440">
    <property type="component" value="Chromosome"/>
</dbReference>
<keyword evidence="3" id="KW-1185">Reference proteome</keyword>
<dbReference type="SUPFAM" id="SSF48019">
    <property type="entry name" value="post-AAA+ oligomerization domain-like"/>
    <property type="match status" value="1"/>
</dbReference>
<gene>
    <name evidence="2" type="ORF">PYS65_09185</name>
</gene>
<organism evidence="2 3">
    <name type="scientific">Streptomyces cathayae</name>
    <dbReference type="NCBI Taxonomy" id="3031124"/>
    <lineage>
        <taxon>Bacteria</taxon>
        <taxon>Bacillati</taxon>
        <taxon>Actinomycetota</taxon>
        <taxon>Actinomycetes</taxon>
        <taxon>Kitasatosporales</taxon>
        <taxon>Streptomycetaceae</taxon>
        <taxon>Streptomyces</taxon>
    </lineage>
</organism>
<feature type="region of interest" description="Disordered" evidence="1">
    <location>
        <begin position="42"/>
        <end position="73"/>
    </location>
</feature>
<name>A0ABY8JWC4_9ACTN</name>
<accession>A0ABY8JWC4</accession>
<protein>
    <submittedName>
        <fullName evidence="2">Uncharacterized protein</fullName>
    </submittedName>
</protein>
<reference evidence="2 3" key="1">
    <citation type="submission" date="2023-03" db="EMBL/GenBank/DDBJ databases">
        <authorList>
            <person name="Mo P."/>
        </authorList>
    </citation>
    <scope>NUCLEOTIDE SEQUENCE [LARGE SCALE GENOMIC DNA]</scope>
    <source>
        <strain evidence="2 3">HUAS 5</strain>
    </source>
</reference>
<evidence type="ECO:0000256" key="1">
    <source>
        <dbReference type="SAM" id="MobiDB-lite"/>
    </source>
</evidence>
<feature type="compositionally biased region" description="Basic residues" evidence="1">
    <location>
        <begin position="44"/>
        <end position="54"/>
    </location>
</feature>